<dbReference type="GO" id="GO:0008745">
    <property type="term" value="F:N-acetylmuramoyl-L-alanine amidase activity"/>
    <property type="evidence" value="ECO:0007669"/>
    <property type="project" value="InterPro"/>
</dbReference>
<proteinExistence type="predicted"/>
<reference evidence="3 4" key="1">
    <citation type="submission" date="2020-02" db="EMBL/GenBank/DDBJ databases">
        <title>Paenibacillus sp. nov., isolated from rhizosphere soil of tomato.</title>
        <authorList>
            <person name="Weon H.-Y."/>
            <person name="Lee S.A."/>
        </authorList>
    </citation>
    <scope>NUCLEOTIDE SEQUENCE [LARGE SCALE GENOMIC DNA]</scope>
    <source>
        <strain evidence="3 4">14171R-81</strain>
    </source>
</reference>
<keyword evidence="4" id="KW-1185">Reference proteome</keyword>
<protein>
    <submittedName>
        <fullName evidence="3">N-acetylmuramoyl-L-alanine amidase</fullName>
    </submittedName>
</protein>
<evidence type="ECO:0000313" key="3">
    <source>
        <dbReference type="EMBL" id="QHW29558.1"/>
    </source>
</evidence>
<dbReference type="Gene3D" id="3.40.630.40">
    <property type="entry name" value="Zn-dependent exopeptidases"/>
    <property type="match status" value="1"/>
</dbReference>
<dbReference type="GO" id="GO:0009253">
    <property type="term" value="P:peptidoglycan catabolic process"/>
    <property type="evidence" value="ECO:0007669"/>
    <property type="project" value="InterPro"/>
</dbReference>
<name>A0A6C0NTS8_9BACL</name>
<organism evidence="3 4">
    <name type="scientific">Paenibacillus rhizovicinus</name>
    <dbReference type="NCBI Taxonomy" id="2704463"/>
    <lineage>
        <taxon>Bacteria</taxon>
        <taxon>Bacillati</taxon>
        <taxon>Bacillota</taxon>
        <taxon>Bacilli</taxon>
        <taxon>Bacillales</taxon>
        <taxon>Paenibacillaceae</taxon>
        <taxon>Paenibacillus</taxon>
    </lineage>
</organism>
<dbReference type="Proteomes" id="UP000479114">
    <property type="component" value="Chromosome"/>
</dbReference>
<dbReference type="CDD" id="cd02696">
    <property type="entry name" value="MurNAc-LAA"/>
    <property type="match status" value="1"/>
</dbReference>
<dbReference type="KEGG" id="prz:GZH47_01060"/>
<dbReference type="SMART" id="SM00646">
    <property type="entry name" value="Ami_3"/>
    <property type="match status" value="1"/>
</dbReference>
<feature type="domain" description="MurNAc-LAA" evidence="2">
    <location>
        <begin position="122"/>
        <end position="230"/>
    </location>
</feature>
<dbReference type="RefSeq" id="WP_162638128.1">
    <property type="nucleotide sequence ID" value="NZ_CP048286.1"/>
</dbReference>
<dbReference type="PANTHER" id="PTHR30404">
    <property type="entry name" value="N-ACETYLMURAMOYL-L-ALANINE AMIDASE"/>
    <property type="match status" value="1"/>
</dbReference>
<dbReference type="InterPro" id="IPR002508">
    <property type="entry name" value="MurNAc-LAA_cat"/>
</dbReference>
<accession>A0A6C0NTS8</accession>
<dbReference type="GO" id="GO:0030288">
    <property type="term" value="C:outer membrane-bounded periplasmic space"/>
    <property type="evidence" value="ECO:0007669"/>
    <property type="project" value="TreeGrafter"/>
</dbReference>
<sequence>MNKSGRARHMAGFILSCCLLIVIACALLAQYNRHPSGSEPLAGHNAGAGSGSGLSPDKPYKIMIDPGHGGKDPGSEGSDGAWEKDINLALAQKLYDLLKQDPAFEPRLTRADDTFVELADRAAMANDWHADVLVSIHGNAFEDKSVAGTETYYRYANGHPLATIIHNQLLGALDFQDRGVKEESLKVLSLSAMPAILIEPGYVTNPAEEAVMQSDDGQSRAAQAIADGLKQYFAER</sequence>
<evidence type="ECO:0000256" key="1">
    <source>
        <dbReference type="ARBA" id="ARBA00022801"/>
    </source>
</evidence>
<dbReference type="PROSITE" id="PS51257">
    <property type="entry name" value="PROKAR_LIPOPROTEIN"/>
    <property type="match status" value="1"/>
</dbReference>
<dbReference type="EMBL" id="CP048286">
    <property type="protein sequence ID" value="QHW29558.1"/>
    <property type="molecule type" value="Genomic_DNA"/>
</dbReference>
<gene>
    <name evidence="3" type="ORF">GZH47_01060</name>
</gene>
<dbReference type="SUPFAM" id="SSF53187">
    <property type="entry name" value="Zn-dependent exopeptidases"/>
    <property type="match status" value="1"/>
</dbReference>
<dbReference type="Pfam" id="PF01520">
    <property type="entry name" value="Amidase_3"/>
    <property type="match status" value="1"/>
</dbReference>
<dbReference type="AlphaFoldDB" id="A0A6C0NTS8"/>
<keyword evidence="1" id="KW-0378">Hydrolase</keyword>
<dbReference type="InterPro" id="IPR050695">
    <property type="entry name" value="N-acetylmuramoyl_amidase_3"/>
</dbReference>
<evidence type="ECO:0000259" key="2">
    <source>
        <dbReference type="SMART" id="SM00646"/>
    </source>
</evidence>
<evidence type="ECO:0000313" key="4">
    <source>
        <dbReference type="Proteomes" id="UP000479114"/>
    </source>
</evidence>
<dbReference type="PANTHER" id="PTHR30404:SF0">
    <property type="entry name" value="N-ACETYLMURAMOYL-L-ALANINE AMIDASE AMIC"/>
    <property type="match status" value="1"/>
</dbReference>